<organism evidence="1 2">
    <name type="scientific">Phytophthora nicotianae P10297</name>
    <dbReference type="NCBI Taxonomy" id="1317064"/>
    <lineage>
        <taxon>Eukaryota</taxon>
        <taxon>Sar</taxon>
        <taxon>Stramenopiles</taxon>
        <taxon>Oomycota</taxon>
        <taxon>Peronosporomycetes</taxon>
        <taxon>Peronosporales</taxon>
        <taxon>Peronosporaceae</taxon>
        <taxon>Phytophthora</taxon>
    </lineage>
</organism>
<name>W2ZEJ4_PHYNI</name>
<accession>W2ZEJ4</accession>
<dbReference type="EMBL" id="ANIY01001710">
    <property type="protein sequence ID" value="ETP45411.1"/>
    <property type="molecule type" value="Genomic_DNA"/>
</dbReference>
<evidence type="ECO:0000313" key="1">
    <source>
        <dbReference type="EMBL" id="ETP45411.1"/>
    </source>
</evidence>
<evidence type="ECO:0000313" key="2">
    <source>
        <dbReference type="Proteomes" id="UP000018948"/>
    </source>
</evidence>
<comment type="caution">
    <text evidence="1">The sequence shown here is derived from an EMBL/GenBank/DDBJ whole genome shotgun (WGS) entry which is preliminary data.</text>
</comment>
<protein>
    <submittedName>
        <fullName evidence="1">Uncharacterized protein</fullName>
    </submittedName>
</protein>
<gene>
    <name evidence="1" type="ORF">F442_08172</name>
</gene>
<sequence>MLLSRRIMDGRLLREHVQCYLKNAIEALGAMQNIFWSSGDPYGAALTCAPPASDLHDGRAIVEKLEKITKHTATRAEILVPLSLIMAVRVGGIGGFWLCERPK</sequence>
<reference evidence="1 2" key="1">
    <citation type="submission" date="2013-11" db="EMBL/GenBank/DDBJ databases">
        <title>The Genome Sequence of Phytophthora parasitica P10297.</title>
        <authorList>
            <consortium name="The Broad Institute Genomics Platform"/>
            <person name="Russ C."/>
            <person name="Tyler B."/>
            <person name="Panabieres F."/>
            <person name="Shan W."/>
            <person name="Tripathy S."/>
            <person name="Grunwald N."/>
            <person name="Machado M."/>
            <person name="Johnson C.S."/>
            <person name="Walker B."/>
            <person name="Young S.K."/>
            <person name="Zeng Q."/>
            <person name="Gargeya S."/>
            <person name="Fitzgerald M."/>
            <person name="Haas B."/>
            <person name="Abouelleil A."/>
            <person name="Allen A.W."/>
            <person name="Alvarado L."/>
            <person name="Arachchi H.M."/>
            <person name="Berlin A.M."/>
            <person name="Chapman S.B."/>
            <person name="Gainer-Dewar J."/>
            <person name="Goldberg J."/>
            <person name="Griggs A."/>
            <person name="Gujja S."/>
            <person name="Hansen M."/>
            <person name="Howarth C."/>
            <person name="Imamovic A."/>
            <person name="Ireland A."/>
            <person name="Larimer J."/>
            <person name="McCowan C."/>
            <person name="Murphy C."/>
            <person name="Pearson M."/>
            <person name="Poon T.W."/>
            <person name="Priest M."/>
            <person name="Roberts A."/>
            <person name="Saif S."/>
            <person name="Shea T."/>
            <person name="Sisk P."/>
            <person name="Sykes S."/>
            <person name="Wortman J."/>
            <person name="Nusbaum C."/>
            <person name="Birren B."/>
        </authorList>
    </citation>
    <scope>NUCLEOTIDE SEQUENCE [LARGE SCALE GENOMIC DNA]</scope>
    <source>
        <strain evidence="1 2">P10297</strain>
    </source>
</reference>
<proteinExistence type="predicted"/>
<dbReference type="AlphaFoldDB" id="W2ZEJ4"/>
<dbReference type="Proteomes" id="UP000018948">
    <property type="component" value="Unassembled WGS sequence"/>
</dbReference>